<dbReference type="GO" id="GO:1901135">
    <property type="term" value="P:carbohydrate derivative metabolic process"/>
    <property type="evidence" value="ECO:0007669"/>
    <property type="project" value="UniProtKB-ARBA"/>
</dbReference>
<organism evidence="3 4">
    <name type="scientific">Thioploca ingrica</name>
    <dbReference type="NCBI Taxonomy" id="40754"/>
    <lineage>
        <taxon>Bacteria</taxon>
        <taxon>Pseudomonadati</taxon>
        <taxon>Pseudomonadota</taxon>
        <taxon>Gammaproteobacteria</taxon>
        <taxon>Thiotrichales</taxon>
        <taxon>Thiotrichaceae</taxon>
        <taxon>Thioploca</taxon>
    </lineage>
</organism>
<dbReference type="InterPro" id="IPR001296">
    <property type="entry name" value="Glyco_trans_1"/>
</dbReference>
<accession>A0A090BV03</accession>
<dbReference type="AlphaFoldDB" id="A0A090BV03"/>
<proteinExistence type="predicted"/>
<feature type="domain" description="Glycosyltransferase subfamily 4-like N-terminal" evidence="2">
    <location>
        <begin position="15"/>
        <end position="159"/>
    </location>
</feature>
<evidence type="ECO:0000259" key="2">
    <source>
        <dbReference type="Pfam" id="PF13579"/>
    </source>
</evidence>
<dbReference type="Pfam" id="PF00534">
    <property type="entry name" value="Glycos_transf_1"/>
    <property type="match status" value="1"/>
</dbReference>
<dbReference type="STRING" id="40754.THII_1709"/>
<dbReference type="OrthoDB" id="9802525at2"/>
<sequence>MKILRAIRSMDPQGGGVASSVQEMSMALKNRGHEVEIVSLDSPLAPWVINNLIPIHALGPVQTRYGYTSKYIPWLKKHIQQYDAVIVEGLWQYHSFGVWRALQQSDIPYFVFSHGMLDFWFKQQYPLKHLKKWLYWPWAEYRVLRDAKAVFFTCEEERLSAQKSFWLYRCNEKVINLGTSIPLLESTQPPVKFFEKFPQLQNKRLLLFLGRIHPIKGCDLLIEAFARIVQAERNLPLHLVIAGPDSICWQAKLEKMAAKWALNNQITWAGMLNNELKWGALYSSEALILPSHHENFGMVVAEAMACSKPVLISNQVGIWREIEQDGAGIVAADTLEGTTRLLKKWLAMNSQERVNMGKNAHKSFLNRFEINKVADNFLAMMKSEYGNGSLPTTGITT</sequence>
<evidence type="ECO:0000313" key="4">
    <source>
        <dbReference type="Proteomes" id="UP000031623"/>
    </source>
</evidence>
<reference evidence="3" key="1">
    <citation type="journal article" date="2014" name="ISME J.">
        <title>Ecophysiology of Thioploca ingrica as revealed by the complete genome sequence supplemented with proteomic evidence.</title>
        <authorList>
            <person name="Kojima H."/>
            <person name="Ogura Y."/>
            <person name="Yamamoto N."/>
            <person name="Togashi T."/>
            <person name="Mori H."/>
            <person name="Watanabe T."/>
            <person name="Nemoto F."/>
            <person name="Kurokawa K."/>
            <person name="Hayashi T."/>
            <person name="Fukui M."/>
        </authorList>
    </citation>
    <scope>NUCLEOTIDE SEQUENCE [LARGE SCALE GENOMIC DNA]</scope>
</reference>
<dbReference type="InterPro" id="IPR028098">
    <property type="entry name" value="Glyco_trans_4-like_N"/>
</dbReference>
<dbReference type="GO" id="GO:0016757">
    <property type="term" value="F:glycosyltransferase activity"/>
    <property type="evidence" value="ECO:0007669"/>
    <property type="project" value="InterPro"/>
</dbReference>
<name>A0A090BV03_9GAMM</name>
<dbReference type="EMBL" id="AP014633">
    <property type="protein sequence ID" value="BAP56006.1"/>
    <property type="molecule type" value="Genomic_DNA"/>
</dbReference>
<dbReference type="Pfam" id="PF13579">
    <property type="entry name" value="Glyco_trans_4_4"/>
    <property type="match status" value="1"/>
</dbReference>
<dbReference type="PANTHER" id="PTHR12526">
    <property type="entry name" value="GLYCOSYLTRANSFERASE"/>
    <property type="match status" value="1"/>
</dbReference>
<keyword evidence="3" id="KW-0808">Transferase</keyword>
<keyword evidence="4" id="KW-1185">Reference proteome</keyword>
<dbReference type="Gene3D" id="3.40.50.2000">
    <property type="entry name" value="Glycogen Phosphorylase B"/>
    <property type="match status" value="2"/>
</dbReference>
<evidence type="ECO:0000313" key="3">
    <source>
        <dbReference type="EMBL" id="BAP56006.1"/>
    </source>
</evidence>
<feature type="domain" description="Glycosyl transferase family 1" evidence="1">
    <location>
        <begin position="195"/>
        <end position="362"/>
    </location>
</feature>
<gene>
    <name evidence="3" type="ORF">THII_1709</name>
</gene>
<dbReference type="KEGG" id="tig:THII_1709"/>
<dbReference type="HOGENOM" id="CLU_009583_2_1_6"/>
<evidence type="ECO:0000259" key="1">
    <source>
        <dbReference type="Pfam" id="PF00534"/>
    </source>
</evidence>
<dbReference type="SUPFAM" id="SSF53756">
    <property type="entry name" value="UDP-Glycosyltransferase/glycogen phosphorylase"/>
    <property type="match status" value="1"/>
</dbReference>
<dbReference type="Proteomes" id="UP000031623">
    <property type="component" value="Chromosome"/>
</dbReference>
<protein>
    <submittedName>
        <fullName evidence="3">Glycosyl transferase group 1</fullName>
    </submittedName>
</protein>